<evidence type="ECO:0000313" key="6">
    <source>
        <dbReference type="EMBL" id="RMX14823.1"/>
    </source>
</evidence>
<evidence type="ECO:0000259" key="5">
    <source>
        <dbReference type="PROSITE" id="PS50931"/>
    </source>
</evidence>
<keyword evidence="4" id="KW-0804">Transcription</keyword>
<dbReference type="InterPro" id="IPR000847">
    <property type="entry name" value="LysR_HTH_N"/>
</dbReference>
<protein>
    <submittedName>
        <fullName evidence="6">LysR family transcriptional regulator</fullName>
    </submittedName>
</protein>
<dbReference type="PANTHER" id="PTHR30537">
    <property type="entry name" value="HTH-TYPE TRANSCRIPTIONAL REGULATOR"/>
    <property type="match status" value="1"/>
</dbReference>
<dbReference type="RefSeq" id="WP_122245123.1">
    <property type="nucleotide sequence ID" value="NZ_RDQJ01000011.1"/>
</dbReference>
<dbReference type="InterPro" id="IPR036390">
    <property type="entry name" value="WH_DNA-bd_sf"/>
</dbReference>
<gene>
    <name evidence="6" type="ORF">EBQ34_08885</name>
</gene>
<dbReference type="InterPro" id="IPR005119">
    <property type="entry name" value="LysR_subst-bd"/>
</dbReference>
<dbReference type="EMBL" id="RDQJ01000011">
    <property type="protein sequence ID" value="RMX14823.1"/>
    <property type="molecule type" value="Genomic_DNA"/>
</dbReference>
<reference evidence="6 7" key="1">
    <citation type="submission" date="2018-10" db="EMBL/GenBank/DDBJ databases">
        <title>Comamonadaceae CDC group NO-1 genome sequencing and assembly.</title>
        <authorList>
            <person name="Bernier A.-M."/>
            <person name="Bernard K."/>
        </authorList>
    </citation>
    <scope>NUCLEOTIDE SEQUENCE [LARGE SCALE GENOMIC DNA]</scope>
    <source>
        <strain evidence="6 7">NML180582</strain>
    </source>
</reference>
<dbReference type="Pfam" id="PF03466">
    <property type="entry name" value="LysR_substrate"/>
    <property type="match status" value="1"/>
</dbReference>
<proteinExistence type="inferred from homology"/>
<evidence type="ECO:0000256" key="1">
    <source>
        <dbReference type="ARBA" id="ARBA00009437"/>
    </source>
</evidence>
<dbReference type="GO" id="GO:0006351">
    <property type="term" value="P:DNA-templated transcription"/>
    <property type="evidence" value="ECO:0007669"/>
    <property type="project" value="TreeGrafter"/>
</dbReference>
<dbReference type="PROSITE" id="PS50931">
    <property type="entry name" value="HTH_LYSR"/>
    <property type="match status" value="1"/>
</dbReference>
<dbReference type="Gene3D" id="3.40.190.290">
    <property type="match status" value="1"/>
</dbReference>
<dbReference type="FunFam" id="1.10.10.10:FF:000001">
    <property type="entry name" value="LysR family transcriptional regulator"/>
    <property type="match status" value="1"/>
</dbReference>
<dbReference type="Gene3D" id="1.10.10.10">
    <property type="entry name" value="Winged helix-like DNA-binding domain superfamily/Winged helix DNA-binding domain"/>
    <property type="match status" value="1"/>
</dbReference>
<dbReference type="GO" id="GO:0043565">
    <property type="term" value="F:sequence-specific DNA binding"/>
    <property type="evidence" value="ECO:0007669"/>
    <property type="project" value="TreeGrafter"/>
</dbReference>
<feature type="domain" description="HTH lysR-type" evidence="5">
    <location>
        <begin position="10"/>
        <end position="66"/>
    </location>
</feature>
<evidence type="ECO:0000256" key="2">
    <source>
        <dbReference type="ARBA" id="ARBA00023015"/>
    </source>
</evidence>
<evidence type="ECO:0000256" key="4">
    <source>
        <dbReference type="ARBA" id="ARBA00023163"/>
    </source>
</evidence>
<comment type="caution">
    <text evidence="6">The sequence shown here is derived from an EMBL/GenBank/DDBJ whole genome shotgun (WGS) entry which is preliminary data.</text>
</comment>
<keyword evidence="2" id="KW-0805">Transcription regulation</keyword>
<keyword evidence="3" id="KW-0238">DNA-binding</keyword>
<name>A0A3M6RIE0_9BURK</name>
<dbReference type="GO" id="GO:0003700">
    <property type="term" value="F:DNA-binding transcription factor activity"/>
    <property type="evidence" value="ECO:0007669"/>
    <property type="project" value="InterPro"/>
</dbReference>
<organism evidence="6 7">
    <name type="scientific">Vandammella animalimorsus</name>
    <dbReference type="NCBI Taxonomy" id="2029117"/>
    <lineage>
        <taxon>Bacteria</taxon>
        <taxon>Pseudomonadati</taxon>
        <taxon>Pseudomonadota</taxon>
        <taxon>Betaproteobacteria</taxon>
        <taxon>Burkholderiales</taxon>
        <taxon>Comamonadaceae</taxon>
        <taxon>Vandammella</taxon>
    </lineage>
</organism>
<sequence length="325" mass="34478">MHPATDEFSDLNGLAYFAHVAAHGGFAAAERATGIPKSKLSRRVAALEERLGVRLIQRTTRRFAITDMGQRTLQHARAMLAEAEAAQALAREHSGAPRGAVRLACPPALLHHAVGPMLARFLNAWPQVSVQVQASNQNIDVWQDGIDLALRVRALGAPLPREETLRPLALSPHVLVAAPALLANAAPPATPQDLARLPSVALGNSPEESQWLLISPDGRHATLPLAPRLVVNDADALLCAALAGVGCAALPRLLAHDALARGDLQEVLPGWAPPAGQVQAAYATRRGMRPAVRMLLDALSAGFEELIHDGRCLQPPTPPAPLTRT</sequence>
<dbReference type="PANTHER" id="PTHR30537:SF31">
    <property type="entry name" value="TRANSCRIPTIONAL REGULATOR, LYSR FAMILY"/>
    <property type="match status" value="1"/>
</dbReference>
<dbReference type="OrthoDB" id="5671700at2"/>
<dbReference type="AlphaFoldDB" id="A0A3M6RIE0"/>
<evidence type="ECO:0000256" key="3">
    <source>
        <dbReference type="ARBA" id="ARBA00023125"/>
    </source>
</evidence>
<dbReference type="SUPFAM" id="SSF46785">
    <property type="entry name" value="Winged helix' DNA-binding domain"/>
    <property type="match status" value="1"/>
</dbReference>
<dbReference type="InterPro" id="IPR036388">
    <property type="entry name" value="WH-like_DNA-bd_sf"/>
</dbReference>
<evidence type="ECO:0000313" key="7">
    <source>
        <dbReference type="Proteomes" id="UP000275180"/>
    </source>
</evidence>
<dbReference type="SUPFAM" id="SSF53850">
    <property type="entry name" value="Periplasmic binding protein-like II"/>
    <property type="match status" value="1"/>
</dbReference>
<accession>A0A3M6RIE0</accession>
<dbReference type="InterPro" id="IPR058163">
    <property type="entry name" value="LysR-type_TF_proteobact-type"/>
</dbReference>
<dbReference type="Pfam" id="PF00126">
    <property type="entry name" value="HTH_1"/>
    <property type="match status" value="1"/>
</dbReference>
<comment type="similarity">
    <text evidence="1">Belongs to the LysR transcriptional regulatory family.</text>
</comment>
<dbReference type="Proteomes" id="UP000275180">
    <property type="component" value="Unassembled WGS sequence"/>
</dbReference>